<reference evidence="4 5" key="1">
    <citation type="submission" date="2016-11" db="EMBL/GenBank/DDBJ databases">
        <authorList>
            <person name="Jaros S."/>
            <person name="Januszkiewicz K."/>
            <person name="Wedrychowicz H."/>
        </authorList>
    </citation>
    <scope>NUCLEOTIDE SEQUENCE [LARGE SCALE GENOMIC DNA]</scope>
    <source>
        <strain evidence="4 5">CGMCC 1.6102</strain>
    </source>
</reference>
<dbReference type="Gene3D" id="3.40.50.10490">
    <property type="entry name" value="Glucose-6-phosphate isomerase like protein, domain 1"/>
    <property type="match status" value="1"/>
</dbReference>
<dbReference type="GO" id="GO:0046348">
    <property type="term" value="P:amino sugar catabolic process"/>
    <property type="evidence" value="ECO:0007669"/>
    <property type="project" value="InterPro"/>
</dbReference>
<dbReference type="InterPro" id="IPR046348">
    <property type="entry name" value="SIS_dom_sf"/>
</dbReference>
<dbReference type="NCBIfam" id="NF003915">
    <property type="entry name" value="PRK05441.1"/>
    <property type="match status" value="1"/>
</dbReference>
<feature type="domain" description="SIS" evidence="3">
    <location>
        <begin position="50"/>
        <end position="213"/>
    </location>
</feature>
<dbReference type="OrthoDB" id="9813395at2"/>
<dbReference type="GO" id="GO:0097367">
    <property type="term" value="F:carbohydrate derivative binding"/>
    <property type="evidence" value="ECO:0007669"/>
    <property type="project" value="InterPro"/>
</dbReference>
<dbReference type="Gene3D" id="1.10.8.1080">
    <property type="match status" value="1"/>
</dbReference>
<dbReference type="PROSITE" id="PS01272">
    <property type="entry name" value="GCKR"/>
    <property type="match status" value="1"/>
</dbReference>
<accession>A0A1M7Q9K0</accession>
<dbReference type="GO" id="GO:0016803">
    <property type="term" value="F:ether hydrolase activity"/>
    <property type="evidence" value="ECO:0007669"/>
    <property type="project" value="TreeGrafter"/>
</dbReference>
<dbReference type="GO" id="GO:0009254">
    <property type="term" value="P:peptidoglycan turnover"/>
    <property type="evidence" value="ECO:0007669"/>
    <property type="project" value="TreeGrafter"/>
</dbReference>
<evidence type="ECO:0000313" key="4">
    <source>
        <dbReference type="EMBL" id="SHN27247.1"/>
    </source>
</evidence>
<sequence>MSTTESASYYDHLEKMSVRELLTNMNKEDQSVPLSVNKALPQLEALVAAIVPRMEKGGRLFYIGAGTSGRLGILDASECPPTYGVPHNMVVGIIAGGDMAIRKAVENAEDDQQQAWKDIQAHGFNAWDTVIGIAASGTTPYVIGGVKSAGSAGLLTGCITCNKDSPLAAASQFPVEVVVGPEFVTGSTRMKSGTAQKLCLNMISTSVMIKLGKVKGNKMVDMQLSNKKLVNRGTKMIMEATGLDETAANDLLIRYGSVRSAVAAHEQNRDS</sequence>
<gene>
    <name evidence="4" type="ORF">SAMN04488057_11595</name>
</gene>
<dbReference type="InterPro" id="IPR005486">
    <property type="entry name" value="Glucokinase_regulatory_CS"/>
</dbReference>
<proteinExistence type="predicted"/>
<evidence type="ECO:0000313" key="5">
    <source>
        <dbReference type="Proteomes" id="UP000184513"/>
    </source>
</evidence>
<dbReference type="Proteomes" id="UP000184513">
    <property type="component" value="Unassembled WGS sequence"/>
</dbReference>
<evidence type="ECO:0000256" key="2">
    <source>
        <dbReference type="ARBA" id="ARBA00023277"/>
    </source>
</evidence>
<dbReference type="FunFam" id="3.40.50.10490:FF:000014">
    <property type="entry name" value="N-acetylmuramic acid 6-phosphate etherase"/>
    <property type="match status" value="1"/>
</dbReference>
<dbReference type="NCBIfam" id="NF009222">
    <property type="entry name" value="PRK12570.1"/>
    <property type="match status" value="1"/>
</dbReference>
<dbReference type="RefSeq" id="WP_073096955.1">
    <property type="nucleotide sequence ID" value="NZ_FRCY01000015.1"/>
</dbReference>
<dbReference type="EMBL" id="FRCY01000015">
    <property type="protein sequence ID" value="SHN27247.1"/>
    <property type="molecule type" value="Genomic_DNA"/>
</dbReference>
<dbReference type="PANTHER" id="PTHR10088">
    <property type="entry name" value="GLUCOKINASE REGULATORY PROTEIN"/>
    <property type="match status" value="1"/>
</dbReference>
<dbReference type="SUPFAM" id="SSF53697">
    <property type="entry name" value="SIS domain"/>
    <property type="match status" value="1"/>
</dbReference>
<keyword evidence="5" id="KW-1185">Reference proteome</keyword>
<dbReference type="PANTHER" id="PTHR10088:SF4">
    <property type="entry name" value="GLUCOKINASE REGULATORY PROTEIN"/>
    <property type="match status" value="1"/>
</dbReference>
<dbReference type="GO" id="GO:0016835">
    <property type="term" value="F:carbon-oxygen lyase activity"/>
    <property type="evidence" value="ECO:0007669"/>
    <property type="project" value="InterPro"/>
</dbReference>
<dbReference type="STRING" id="388280.SAMN04488057_11595"/>
<evidence type="ECO:0000259" key="3">
    <source>
        <dbReference type="PROSITE" id="PS51464"/>
    </source>
</evidence>
<dbReference type="NCBIfam" id="TIGR00274">
    <property type="entry name" value="N-acetylmuramic acid 6-phosphate etherase"/>
    <property type="match status" value="1"/>
</dbReference>
<organism evidence="4 5">
    <name type="scientific">Cyclobacterium lianum</name>
    <dbReference type="NCBI Taxonomy" id="388280"/>
    <lineage>
        <taxon>Bacteria</taxon>
        <taxon>Pseudomonadati</taxon>
        <taxon>Bacteroidota</taxon>
        <taxon>Cytophagia</taxon>
        <taxon>Cytophagales</taxon>
        <taxon>Cyclobacteriaceae</taxon>
        <taxon>Cyclobacterium</taxon>
    </lineage>
</organism>
<dbReference type="InterPro" id="IPR001347">
    <property type="entry name" value="SIS_dom"/>
</dbReference>
<keyword evidence="1" id="KW-0456">Lyase</keyword>
<evidence type="ECO:0000256" key="1">
    <source>
        <dbReference type="ARBA" id="ARBA00023239"/>
    </source>
</evidence>
<dbReference type="CDD" id="cd05007">
    <property type="entry name" value="SIS_Etherase"/>
    <property type="match status" value="1"/>
</dbReference>
<keyword evidence="2" id="KW-0119">Carbohydrate metabolism</keyword>
<dbReference type="InterPro" id="IPR040190">
    <property type="entry name" value="MURQ/GCKR"/>
</dbReference>
<dbReference type="Pfam" id="PF22645">
    <property type="entry name" value="GKRP_SIS_N"/>
    <property type="match status" value="1"/>
</dbReference>
<dbReference type="PROSITE" id="PS51464">
    <property type="entry name" value="SIS"/>
    <property type="match status" value="1"/>
</dbReference>
<dbReference type="InterPro" id="IPR005488">
    <property type="entry name" value="Etherase_MurQ"/>
</dbReference>
<protein>
    <submittedName>
        <fullName evidence="4">N-acetylmuramic acid 6-phosphate etherase</fullName>
    </submittedName>
</protein>
<name>A0A1M7Q9K0_9BACT</name>
<dbReference type="AlphaFoldDB" id="A0A1M7Q9K0"/>